<evidence type="ECO:0000256" key="1">
    <source>
        <dbReference type="SAM" id="MobiDB-lite"/>
    </source>
</evidence>
<feature type="compositionally biased region" description="Basic residues" evidence="1">
    <location>
        <begin position="246"/>
        <end position="265"/>
    </location>
</feature>
<dbReference type="PROSITE" id="PS51257">
    <property type="entry name" value="PROKAR_LIPOPROTEIN"/>
    <property type="match status" value="1"/>
</dbReference>
<name>A0A917J7C1_9SPHI</name>
<feature type="region of interest" description="Disordered" evidence="1">
    <location>
        <begin position="200"/>
        <end position="265"/>
    </location>
</feature>
<sequence length="265" mass="29063">MIKKYGIYVGLGCLAVAAGCSNPADKATIAAPSAVESPKVLAPFRYHKTIEVAPGQSYDVLSWGRGSQTVGAFEILRSDSAAMKYTTTTGDLEGSIKDVLNADMDTDGNPEIFIHTQASDSTNAAKVFAFEYNNDKARELDFPRLTRSQRKGYRGNDNFFVKDGNLMREFDVFDETDSLAKKPVQKRLIKYTLSGNSLSADQVSKDSTLKESTAATAVAEKPKSESSSNSTQTRKTSSSRSSSSSVKKKSSRSRESNRKRRRHRN</sequence>
<comment type="caution">
    <text evidence="2">The sequence shown here is derived from an EMBL/GenBank/DDBJ whole genome shotgun (WGS) entry which is preliminary data.</text>
</comment>
<dbReference type="Proteomes" id="UP000662074">
    <property type="component" value="Unassembled WGS sequence"/>
</dbReference>
<protein>
    <submittedName>
        <fullName evidence="2">Uncharacterized protein</fullName>
    </submittedName>
</protein>
<proteinExistence type="predicted"/>
<feature type="compositionally biased region" description="Low complexity" evidence="1">
    <location>
        <begin position="226"/>
        <end position="245"/>
    </location>
</feature>
<dbReference type="RefSeq" id="WP_188413374.1">
    <property type="nucleotide sequence ID" value="NZ_BMDO01000001.1"/>
</dbReference>
<reference evidence="2" key="2">
    <citation type="submission" date="2020-09" db="EMBL/GenBank/DDBJ databases">
        <authorList>
            <person name="Sun Q."/>
            <person name="Sedlacek I."/>
        </authorList>
    </citation>
    <scope>NUCLEOTIDE SEQUENCE</scope>
    <source>
        <strain evidence="2">CCM 8711</strain>
    </source>
</reference>
<dbReference type="EMBL" id="BMDO01000001">
    <property type="protein sequence ID" value="GGI49230.1"/>
    <property type="molecule type" value="Genomic_DNA"/>
</dbReference>
<evidence type="ECO:0000313" key="3">
    <source>
        <dbReference type="Proteomes" id="UP000662074"/>
    </source>
</evidence>
<dbReference type="AlphaFoldDB" id="A0A917J7C1"/>
<organism evidence="2 3">
    <name type="scientific">Mucilaginibacter galii</name>
    <dbReference type="NCBI Taxonomy" id="2005073"/>
    <lineage>
        <taxon>Bacteria</taxon>
        <taxon>Pseudomonadati</taxon>
        <taxon>Bacteroidota</taxon>
        <taxon>Sphingobacteriia</taxon>
        <taxon>Sphingobacteriales</taxon>
        <taxon>Sphingobacteriaceae</taxon>
        <taxon>Mucilaginibacter</taxon>
    </lineage>
</organism>
<gene>
    <name evidence="2" type="ORF">GCM10011425_04420</name>
</gene>
<accession>A0A917J7C1</accession>
<keyword evidence="3" id="KW-1185">Reference proteome</keyword>
<evidence type="ECO:0000313" key="2">
    <source>
        <dbReference type="EMBL" id="GGI49230.1"/>
    </source>
</evidence>
<reference evidence="2" key="1">
    <citation type="journal article" date="2014" name="Int. J. Syst. Evol. Microbiol.">
        <title>Complete genome sequence of Corynebacterium casei LMG S-19264T (=DSM 44701T), isolated from a smear-ripened cheese.</title>
        <authorList>
            <consortium name="US DOE Joint Genome Institute (JGI-PGF)"/>
            <person name="Walter F."/>
            <person name="Albersmeier A."/>
            <person name="Kalinowski J."/>
            <person name="Ruckert C."/>
        </authorList>
    </citation>
    <scope>NUCLEOTIDE SEQUENCE</scope>
    <source>
        <strain evidence="2">CCM 8711</strain>
    </source>
</reference>